<name>A0A1R1XJJ0_9FUNG</name>
<keyword evidence="5" id="KW-0732">Signal</keyword>
<dbReference type="SUPFAM" id="SSF51445">
    <property type="entry name" value="(Trans)glycosidases"/>
    <property type="match status" value="1"/>
</dbReference>
<sequence length="291" mass="32588">MKEENINKYVGYTDNDDIDIRVQISQYLNCGNDSMSRADFYGINTYSWCNNKNTYESSGYKDMAEPLRNYSIRVIITEFGCVPPDGREFNEVATIFGPQMTDTFSGGIAYEFSNKLNYGIVDIKDGAIIKKPDYFNLKKSFSNISIFDYGISLNTYKDSKIISECPKVSINSRSNSEKLPPKPNENFCKCIEDSMRCKIGTVNISKNALSTESGKALDYLCGKIDCDEISNDSSLGKYGIISSCSSLILSNFIVNKNFISNKMDPDFCKYPIIGSSISHSPVVKSYLSCKL</sequence>
<dbReference type="InterPro" id="IPR017853">
    <property type="entry name" value="GH"/>
</dbReference>
<comment type="similarity">
    <text evidence="3 10">Belongs to the glycosyl hydrolase 72 family.</text>
</comment>
<evidence type="ECO:0000256" key="7">
    <source>
        <dbReference type="ARBA" id="ARBA00023157"/>
    </source>
</evidence>
<protein>
    <recommendedName>
        <fullName evidence="10">1,3-beta-glucanosyltransferase</fullName>
        <ecNumber evidence="10">2.4.1.-</ecNumber>
    </recommendedName>
</protein>
<dbReference type="EC" id="2.4.1.-" evidence="10"/>
<dbReference type="GO" id="GO:0098552">
    <property type="term" value="C:side of membrane"/>
    <property type="evidence" value="ECO:0007669"/>
    <property type="project" value="UniProtKB-KW"/>
</dbReference>
<keyword evidence="4 10" id="KW-0336">GPI-anchor</keyword>
<organism evidence="12 13">
    <name type="scientific">Smittium culicis</name>
    <dbReference type="NCBI Taxonomy" id="133412"/>
    <lineage>
        <taxon>Eukaryota</taxon>
        <taxon>Fungi</taxon>
        <taxon>Fungi incertae sedis</taxon>
        <taxon>Zoopagomycota</taxon>
        <taxon>Kickxellomycotina</taxon>
        <taxon>Harpellomycetes</taxon>
        <taxon>Harpellales</taxon>
        <taxon>Legeriomycetaceae</taxon>
        <taxon>Smittium</taxon>
    </lineage>
</organism>
<evidence type="ECO:0000256" key="9">
    <source>
        <dbReference type="ARBA" id="ARBA00023288"/>
    </source>
</evidence>
<comment type="caution">
    <text evidence="12">The sequence shown here is derived from an EMBL/GenBank/DDBJ whole genome shotgun (WGS) entry which is preliminary data.</text>
</comment>
<gene>
    <name evidence="12" type="ORF">AYI70_g7681</name>
</gene>
<evidence type="ECO:0000256" key="4">
    <source>
        <dbReference type="ARBA" id="ARBA00022622"/>
    </source>
</evidence>
<keyword evidence="10" id="KW-0808">Transferase</keyword>
<dbReference type="OrthoDB" id="421038at2759"/>
<accession>A0A1R1XJJ0</accession>
<dbReference type="Pfam" id="PF07983">
    <property type="entry name" value="X8"/>
    <property type="match status" value="1"/>
</dbReference>
<keyword evidence="7" id="KW-1015">Disulfide bond</keyword>
<evidence type="ECO:0000256" key="6">
    <source>
        <dbReference type="ARBA" id="ARBA00023136"/>
    </source>
</evidence>
<evidence type="ECO:0000259" key="11">
    <source>
        <dbReference type="SMART" id="SM00768"/>
    </source>
</evidence>
<dbReference type="Gene3D" id="1.20.58.1040">
    <property type="match status" value="1"/>
</dbReference>
<evidence type="ECO:0000256" key="2">
    <source>
        <dbReference type="ARBA" id="ARBA00004589"/>
    </source>
</evidence>
<evidence type="ECO:0000256" key="10">
    <source>
        <dbReference type="RuleBase" id="RU361209"/>
    </source>
</evidence>
<keyword evidence="9 10" id="KW-0449">Lipoprotein</keyword>
<dbReference type="GO" id="GO:0031505">
    <property type="term" value="P:fungal-type cell wall organization"/>
    <property type="evidence" value="ECO:0007669"/>
    <property type="project" value="TreeGrafter"/>
</dbReference>
<dbReference type="EMBL" id="LSSN01002909">
    <property type="protein sequence ID" value="OMJ14780.1"/>
    <property type="molecule type" value="Genomic_DNA"/>
</dbReference>
<dbReference type="STRING" id="133412.A0A1R1XJJ0"/>
<dbReference type="PANTHER" id="PTHR31468:SF2">
    <property type="entry name" value="1,3-BETA-GLUCANOSYLTRANSFERASE GAS1"/>
    <property type="match status" value="1"/>
</dbReference>
<evidence type="ECO:0000256" key="5">
    <source>
        <dbReference type="ARBA" id="ARBA00022729"/>
    </source>
</evidence>
<evidence type="ECO:0000256" key="8">
    <source>
        <dbReference type="ARBA" id="ARBA00023180"/>
    </source>
</evidence>
<dbReference type="GO" id="GO:0071970">
    <property type="term" value="P:fungal-type cell wall (1-&gt;3)-beta-D-glucan biosynthetic process"/>
    <property type="evidence" value="ECO:0007669"/>
    <property type="project" value="TreeGrafter"/>
</dbReference>
<dbReference type="Proteomes" id="UP000187283">
    <property type="component" value="Unassembled WGS sequence"/>
</dbReference>
<evidence type="ECO:0000313" key="13">
    <source>
        <dbReference type="Proteomes" id="UP000187283"/>
    </source>
</evidence>
<keyword evidence="13" id="KW-1185">Reference proteome</keyword>
<evidence type="ECO:0000313" key="12">
    <source>
        <dbReference type="EMBL" id="OMJ14780.1"/>
    </source>
</evidence>
<proteinExistence type="inferred from homology"/>
<dbReference type="GO" id="GO:0042124">
    <property type="term" value="F:1,3-beta-glucanosyltransferase activity"/>
    <property type="evidence" value="ECO:0007669"/>
    <property type="project" value="TreeGrafter"/>
</dbReference>
<dbReference type="SMART" id="SM00768">
    <property type="entry name" value="X8"/>
    <property type="match status" value="1"/>
</dbReference>
<comment type="subcellular location">
    <subcellularLocation>
        <location evidence="1">Cell envelope</location>
    </subcellularLocation>
    <subcellularLocation>
        <location evidence="10">Cell membrane</location>
        <topology evidence="10">Lipid-anchor</topology>
        <topology evidence="10">GPI-anchor</topology>
    </subcellularLocation>
    <subcellularLocation>
        <location evidence="2">Membrane</location>
        <topology evidence="2">Lipid-anchor</topology>
        <topology evidence="2">GPI-anchor</topology>
    </subcellularLocation>
</comment>
<dbReference type="InterPro" id="IPR012946">
    <property type="entry name" value="X8"/>
</dbReference>
<evidence type="ECO:0000256" key="1">
    <source>
        <dbReference type="ARBA" id="ARBA00004196"/>
    </source>
</evidence>
<evidence type="ECO:0000256" key="3">
    <source>
        <dbReference type="ARBA" id="ARBA00007528"/>
    </source>
</evidence>
<keyword evidence="8" id="KW-0325">Glycoprotein</keyword>
<comment type="function">
    <text evidence="10">Splits internally a 1,3-beta-glucan molecule and transfers the newly generated reducing end (the donor) to the non-reducing end of another 1,3-beta-glucan molecule (the acceptor) forming a 1,3-beta linkage, resulting in the elongation of 1,3-beta-glucan chains in the cell wall.</text>
</comment>
<keyword evidence="6 10" id="KW-0472">Membrane</keyword>
<dbReference type="AlphaFoldDB" id="A0A1R1XJJ0"/>
<dbReference type="Pfam" id="PF03198">
    <property type="entry name" value="Glyco_hydro_72"/>
    <property type="match status" value="1"/>
</dbReference>
<feature type="domain" description="X8" evidence="11">
    <location>
        <begin position="204"/>
        <end position="291"/>
    </location>
</feature>
<dbReference type="GO" id="GO:0005886">
    <property type="term" value="C:plasma membrane"/>
    <property type="evidence" value="ECO:0007669"/>
    <property type="project" value="UniProtKB-SubCell"/>
</dbReference>
<dbReference type="PANTHER" id="PTHR31468">
    <property type="entry name" value="1,3-BETA-GLUCANOSYLTRANSFERASE GAS1"/>
    <property type="match status" value="1"/>
</dbReference>
<reference evidence="12 13" key="1">
    <citation type="submission" date="2017-01" db="EMBL/GenBank/DDBJ databases">
        <authorList>
            <person name="Mah S.A."/>
            <person name="Swanson W.J."/>
            <person name="Moy G.W."/>
            <person name="Vacquier V.D."/>
        </authorList>
    </citation>
    <scope>NUCLEOTIDE SEQUENCE [LARGE SCALE GENOMIC DNA]</scope>
    <source>
        <strain evidence="12 13">GSMNP</strain>
    </source>
</reference>
<dbReference type="Gene3D" id="3.20.20.80">
    <property type="entry name" value="Glycosidases"/>
    <property type="match status" value="1"/>
</dbReference>
<dbReference type="InterPro" id="IPR004886">
    <property type="entry name" value="Glucanosyltransferase"/>
</dbReference>